<dbReference type="InterPro" id="IPR013103">
    <property type="entry name" value="RVT_2"/>
</dbReference>
<dbReference type="PROSITE" id="PS50994">
    <property type="entry name" value="INTEGRASE"/>
    <property type="match status" value="1"/>
</dbReference>
<keyword evidence="6" id="KW-0378">Hydrolase</keyword>
<keyword evidence="5" id="KW-0255">Endonuclease</keyword>
<keyword evidence="3" id="KW-0540">Nuclease</keyword>
<proteinExistence type="predicted"/>
<dbReference type="InterPro" id="IPR001969">
    <property type="entry name" value="Aspartic_peptidase_AS"/>
</dbReference>
<dbReference type="Pfam" id="PF13976">
    <property type="entry name" value="gag_pre-integrs"/>
    <property type="match status" value="1"/>
</dbReference>
<dbReference type="GO" id="GO:0004519">
    <property type="term" value="F:endonuclease activity"/>
    <property type="evidence" value="ECO:0007669"/>
    <property type="project" value="UniProtKB-KW"/>
</dbReference>
<feature type="compositionally biased region" description="Polar residues" evidence="13">
    <location>
        <begin position="1856"/>
        <end position="1869"/>
    </location>
</feature>
<dbReference type="Gene3D" id="3.30.420.10">
    <property type="entry name" value="Ribonuclease H-like superfamily/Ribonuclease H"/>
    <property type="match status" value="3"/>
</dbReference>
<dbReference type="GO" id="GO:0003676">
    <property type="term" value="F:nucleic acid binding"/>
    <property type="evidence" value="ECO:0007669"/>
    <property type="project" value="InterPro"/>
</dbReference>
<dbReference type="PANTHER" id="PTHR42648:SF18">
    <property type="entry name" value="RETROTRANSPOSON, UNCLASSIFIED-LIKE PROTEIN"/>
    <property type="match status" value="1"/>
</dbReference>
<feature type="compositionally biased region" description="Basic and acidic residues" evidence="13">
    <location>
        <begin position="667"/>
        <end position="676"/>
    </location>
</feature>
<protein>
    <recommendedName>
        <fullName evidence="8">Gag-Pol-p199</fullName>
    </recommendedName>
    <alternativeName>
        <fullName evidence="9">TY1A-TY1B</fullName>
    </alternativeName>
    <alternativeName>
        <fullName evidence="10">p190</fullName>
    </alternativeName>
</protein>
<comment type="function">
    <text evidence="11">Capsid protein (CA) is the structural component of the virus-like particle (VLP), forming the shell that encapsulates the retrotransposons dimeric RNA genome. The particles are assembled from trimer-clustered units and there are holes in the capsid shells that allow for the diffusion of macromolecules. CA also has nucleocapsid-like chaperone activity, promoting primer tRNA(i)-Met annealing to the multipartite primer-binding site (PBS), dimerization of Ty1 RNA and initiation of reverse transcription.</text>
</comment>
<evidence type="ECO:0000256" key="6">
    <source>
        <dbReference type="ARBA" id="ARBA00022801"/>
    </source>
</evidence>
<keyword evidence="1" id="KW-0808">Transferase</keyword>
<evidence type="ECO:0000256" key="12">
    <source>
        <dbReference type="SAM" id="Coils"/>
    </source>
</evidence>
<dbReference type="PROSITE" id="PS00141">
    <property type="entry name" value="ASP_PROTEASE"/>
    <property type="match status" value="1"/>
</dbReference>
<keyword evidence="2" id="KW-0548">Nucleotidyltransferase</keyword>
<dbReference type="CDD" id="cd09272">
    <property type="entry name" value="RNase_HI_RT_Ty1"/>
    <property type="match status" value="1"/>
</dbReference>
<organism evidence="15">
    <name type="scientific">Tanacetum cinerariifolium</name>
    <name type="common">Dalmatian daisy</name>
    <name type="synonym">Chrysanthemum cinerariifolium</name>
    <dbReference type="NCBI Taxonomy" id="118510"/>
    <lineage>
        <taxon>Eukaryota</taxon>
        <taxon>Viridiplantae</taxon>
        <taxon>Streptophyta</taxon>
        <taxon>Embryophyta</taxon>
        <taxon>Tracheophyta</taxon>
        <taxon>Spermatophyta</taxon>
        <taxon>Magnoliopsida</taxon>
        <taxon>eudicotyledons</taxon>
        <taxon>Gunneridae</taxon>
        <taxon>Pentapetalae</taxon>
        <taxon>asterids</taxon>
        <taxon>campanulids</taxon>
        <taxon>Asterales</taxon>
        <taxon>Asteraceae</taxon>
        <taxon>Asteroideae</taxon>
        <taxon>Anthemideae</taxon>
        <taxon>Anthemidinae</taxon>
        <taxon>Tanacetum</taxon>
    </lineage>
</organism>
<evidence type="ECO:0000256" key="3">
    <source>
        <dbReference type="ARBA" id="ARBA00022722"/>
    </source>
</evidence>
<dbReference type="InterPro" id="IPR039537">
    <property type="entry name" value="Retrotran_Ty1/copia-like"/>
</dbReference>
<dbReference type="InterPro" id="IPR036397">
    <property type="entry name" value="RNaseH_sf"/>
</dbReference>
<feature type="domain" description="Integrase catalytic" evidence="14">
    <location>
        <begin position="2145"/>
        <end position="2363"/>
    </location>
</feature>
<keyword evidence="7 15" id="KW-0695">RNA-directed DNA polymerase</keyword>
<name>A0A6L2LGK2_TANCI</name>
<feature type="region of interest" description="Disordered" evidence="13">
    <location>
        <begin position="761"/>
        <end position="791"/>
    </location>
</feature>
<comment type="caution">
    <text evidence="15">The sequence shown here is derived from an EMBL/GenBank/DDBJ whole genome shotgun (WGS) entry which is preliminary data.</text>
</comment>
<dbReference type="InterPro" id="IPR025724">
    <property type="entry name" value="GAG-pre-integrase_dom"/>
</dbReference>
<dbReference type="Gene3D" id="3.30.70.270">
    <property type="match status" value="1"/>
</dbReference>
<dbReference type="GO" id="GO:0003964">
    <property type="term" value="F:RNA-directed DNA polymerase activity"/>
    <property type="evidence" value="ECO:0007669"/>
    <property type="project" value="UniProtKB-KW"/>
</dbReference>
<evidence type="ECO:0000256" key="4">
    <source>
        <dbReference type="ARBA" id="ARBA00022723"/>
    </source>
</evidence>
<dbReference type="Pfam" id="PF08284">
    <property type="entry name" value="RVP_2"/>
    <property type="match status" value="1"/>
</dbReference>
<feature type="coiled-coil region" evidence="12">
    <location>
        <begin position="2054"/>
        <end position="2107"/>
    </location>
</feature>
<dbReference type="GO" id="GO:0046872">
    <property type="term" value="F:metal ion binding"/>
    <property type="evidence" value="ECO:0007669"/>
    <property type="project" value="UniProtKB-KW"/>
</dbReference>
<feature type="region of interest" description="Disordered" evidence="13">
    <location>
        <begin position="242"/>
        <end position="379"/>
    </location>
</feature>
<dbReference type="InterPro" id="IPR001584">
    <property type="entry name" value="Integrase_cat-core"/>
</dbReference>
<feature type="compositionally biased region" description="Polar residues" evidence="13">
    <location>
        <begin position="778"/>
        <end position="791"/>
    </location>
</feature>
<dbReference type="InterPro" id="IPR012337">
    <property type="entry name" value="RNaseH-like_sf"/>
</dbReference>
<dbReference type="Pfam" id="PF07727">
    <property type="entry name" value="RVT_2"/>
    <property type="match status" value="2"/>
</dbReference>
<dbReference type="EMBL" id="BKCJ010004393">
    <property type="protein sequence ID" value="GEU60778.1"/>
    <property type="molecule type" value="Genomic_DNA"/>
</dbReference>
<reference evidence="15" key="1">
    <citation type="journal article" date="2019" name="Sci. Rep.">
        <title>Draft genome of Tanacetum cinerariifolium, the natural source of mosquito coil.</title>
        <authorList>
            <person name="Yamashiro T."/>
            <person name="Shiraishi A."/>
            <person name="Satake H."/>
            <person name="Nakayama K."/>
        </authorList>
    </citation>
    <scope>NUCLEOTIDE SEQUENCE</scope>
</reference>
<dbReference type="GO" id="GO:0004190">
    <property type="term" value="F:aspartic-type endopeptidase activity"/>
    <property type="evidence" value="ECO:0007669"/>
    <property type="project" value="InterPro"/>
</dbReference>
<evidence type="ECO:0000256" key="2">
    <source>
        <dbReference type="ARBA" id="ARBA00022695"/>
    </source>
</evidence>
<feature type="region of interest" description="Disordered" evidence="13">
    <location>
        <begin position="1852"/>
        <end position="1874"/>
    </location>
</feature>
<evidence type="ECO:0000256" key="9">
    <source>
        <dbReference type="ARBA" id="ARBA00032154"/>
    </source>
</evidence>
<dbReference type="GO" id="GO:0015074">
    <property type="term" value="P:DNA integration"/>
    <property type="evidence" value="ECO:0007669"/>
    <property type="project" value="InterPro"/>
</dbReference>
<feature type="compositionally biased region" description="Acidic residues" evidence="13">
    <location>
        <begin position="322"/>
        <end position="333"/>
    </location>
</feature>
<feature type="compositionally biased region" description="Basic and acidic residues" evidence="13">
    <location>
        <begin position="761"/>
        <end position="777"/>
    </location>
</feature>
<evidence type="ECO:0000256" key="8">
    <source>
        <dbReference type="ARBA" id="ARBA00030524"/>
    </source>
</evidence>
<feature type="compositionally biased region" description="Acidic residues" evidence="13">
    <location>
        <begin position="252"/>
        <end position="262"/>
    </location>
</feature>
<evidence type="ECO:0000256" key="11">
    <source>
        <dbReference type="ARBA" id="ARBA00057243"/>
    </source>
</evidence>
<dbReference type="PANTHER" id="PTHR42648">
    <property type="entry name" value="TRANSPOSASE, PUTATIVE-RELATED"/>
    <property type="match status" value="1"/>
</dbReference>
<feature type="region of interest" description="Disordered" evidence="13">
    <location>
        <begin position="667"/>
        <end position="689"/>
    </location>
</feature>
<dbReference type="GO" id="GO:0006508">
    <property type="term" value="P:proteolysis"/>
    <property type="evidence" value="ECO:0007669"/>
    <property type="project" value="InterPro"/>
</dbReference>
<evidence type="ECO:0000256" key="7">
    <source>
        <dbReference type="ARBA" id="ARBA00022918"/>
    </source>
</evidence>
<evidence type="ECO:0000256" key="5">
    <source>
        <dbReference type="ARBA" id="ARBA00022759"/>
    </source>
</evidence>
<evidence type="ECO:0000313" key="15">
    <source>
        <dbReference type="EMBL" id="GEU60778.1"/>
    </source>
</evidence>
<evidence type="ECO:0000256" key="1">
    <source>
        <dbReference type="ARBA" id="ARBA00022679"/>
    </source>
</evidence>
<gene>
    <name evidence="15" type="ORF">Tci_032756</name>
</gene>
<accession>A0A6L2LGK2</accession>
<dbReference type="SUPFAM" id="SSF56672">
    <property type="entry name" value="DNA/RNA polymerases"/>
    <property type="match status" value="1"/>
</dbReference>
<feature type="compositionally biased region" description="Pro residues" evidence="13">
    <location>
        <begin position="281"/>
        <end position="296"/>
    </location>
</feature>
<evidence type="ECO:0000256" key="10">
    <source>
        <dbReference type="ARBA" id="ARBA00033113"/>
    </source>
</evidence>
<dbReference type="InterPro" id="IPR043502">
    <property type="entry name" value="DNA/RNA_pol_sf"/>
</dbReference>
<feature type="compositionally biased region" description="Polar residues" evidence="13">
    <location>
        <begin position="242"/>
        <end position="251"/>
    </location>
</feature>
<dbReference type="InterPro" id="IPR043128">
    <property type="entry name" value="Rev_trsase/Diguanyl_cyclase"/>
</dbReference>
<evidence type="ECO:0000256" key="13">
    <source>
        <dbReference type="SAM" id="MobiDB-lite"/>
    </source>
</evidence>
<feature type="compositionally biased region" description="Acidic residues" evidence="13">
    <location>
        <begin position="341"/>
        <end position="373"/>
    </location>
</feature>
<keyword evidence="12" id="KW-0175">Coiled coil</keyword>
<keyword evidence="4" id="KW-0479">Metal-binding</keyword>
<dbReference type="SUPFAM" id="SSF53098">
    <property type="entry name" value="Ribonuclease H-like"/>
    <property type="match status" value="2"/>
</dbReference>
<evidence type="ECO:0000259" key="14">
    <source>
        <dbReference type="PROSITE" id="PS50994"/>
    </source>
</evidence>
<sequence>MIQLVLWIVDYWCSKHMTGNLKLLRNSVEEFIGTIHFGNDHFTTITRYGDYVQGNLMTQSYLEVGHNLISVEQLYDGDLEVAFLTNTCYVQNLEGEDLLIGSRDSNLYTISIFKLSASSPELVTTPADMNVIKVKWLWKNKTDAENMVIRNKSRPFAKGYSQREGIDFEESFAPVHQSPREIFINQSQYIIDLVKKHGKEKCDALTTPMAIARIDADLQRTRTDQTKYHSMIGDKLVNWSSEKQDCTSMSTEEAEYYGEDSAETGPPRVIVNGYDGLPIHPVAPPSPDYVPGPEHPSSPDYVAGPEHLPSPIKIPYTMCSDSDPEEDPEDDQSDYPADRGDGDDEPFDDNDHDDTDDEDPEEEPFEEDEEEEEHPASVDYLAVPIVDLVLSAGETEALKADEPTHAHGSPISILLSQTRLRRARKSVRPEPPISASIEACIARHAALLSPPLPIPSLPLPLPSPLNTSPTDTGAPLGYRAAEIRMRALLPTTFHRTNIPEADMPPQKKAYLTTSAPGFKIRESSTAGAARQLGPTESVLRRCKVEQAGNRITDTWDAIVDKMMEIATTTLEGVNERVTELDTTDRQRTDEFEARFKDAQFDRALLRARVNALFRDRPDHHRTAILIDREPMYSREACAFSMDRKARDPEPQEGPTEAGSSCVAAALAERDADRSKNGDNNNDSGTGGRREMTTLRECSYTDFLKCQPMRKRLDMVELSHEGCWTGCCLCNAIGSFEKNDHRQSMQEAIEFATEMMDKKMLTHAEHQAEHKRKFDDTSRNTQHQQLPPKSNNVARAYTAGQGDKKPCGGTKPLCHKCNYHHDGPCAPKVLGHYKSNCPKLKNGNQGNRAGNGNAVERAYVVGTAETNPNSNVVMGTFLLYNRYALVLFDTGADRSFVSTAFSSLIDIIPTTLDHGYDVDIKGHESRLNIISCIKTQRYLLKGCPIFLAHVTIKEAEDKSKEKPLEDVPIVQDFPEILQRSSLLNLPKRNSLGLAGYYRRFIKGFSKITRPMTKLTQKKVKFDRGDKQEEDFQIIKQKLCSALILALPEGSKDFVVYYDASIKGKANVVADVLSWKERIKPLRVRALVMNISLDLPRQKFDAQIEAMKPKTSSLKMWEVYLKFLEGISDSYRHSVGYEYGYHLETDGQSKRTIQTLEDMLRACVIYFGNGWERHLPLVEFSYNNSYHASIKADPFEALYGRKSRSPVCWAEVGDAQLTGPELIHETIEKIVQIKQRIQAARDRQKSYADVWRKPLEFQKCLSDEPLAISLDEVHIDDKLRFVEEHVQVMDREVKRLKKSFIPIIKVRWKSRRGPEFAWEREDQFRKNNIIKRVYALSLIKSTELDLEARLIGDALRKNRSYDPKPGDYIELSDLNEPLELRHDQEVNLGLTIEEGEVIDTPIKEMVKTRHDDKITNGIEDYPSFSDPNRKIHVNDAYNLRKTIVGALMNVPIVVGTFSVVTDFAVIEDIDRYRDEEMGEVIVRKEFGKEIIVKTKQFEGMITIYNGLPPEVYTLVSNHKVVEELWERIQLLMQETSLTKQERGLQHELHANEVRLMHKRNSDPLALVATHQMTQSPYQTHQHSYQNTLFQPQVSSYQSSQYGSPYQSQQYSHNQSSTPLSITYLPNDFQSSVHHNVYSPSSSIPQVKYAPSVNQQHDFSQPDSGIIVPVFEKGDDPIDAINHMMSFLTAFVTSRYPLTNNQLRNSSNPQQQATINNGRVTLQPIQGRHTSLAAGTSRTYTSGASGNNFGKQRTVIYPGIAEAQPTQIVITHNAAYQVDDLDAYDSDCDEINTAKKAQQLEPKLYDGNVTQKTNAIVIRDSKETLVLAEESRSKMILKQKDSMMSEKKVNTTPVDYANYENSPEPTLSTRPTQVEDPKELPKLSMVNTSLKKLKHHLASFDVVVKERTTAIAITEGMRGFEHTKAFQIIFHQIKLAVEQHRVESKTFQVKMNKVLNENERLLEQVMSKDVVNIIVTSTVNNAYEPVQECKRCLKLETELQKDFTKREIYDKLLKRYTTLEKHCISLEVDTQLNQKIFQRDNLFSQQSVPSFDQLFEINELNDQSHEKDMVIKKLKERIKSLSGNMKEDKIKKELEEIETINIELDHKEKVLVITALKHNLRKLKGKAVVEEAVISHPVDPEMMKVNVAPLAPKLQNNRTASKTKSWLWHRRLSHLNFGAINHLARQGLVQGLPKLKFKKDHLCSVCVIGKSKKKSHKSKSEDTNQEKLYLMHMDIYDPMHVKSVNGKKYILVIVDDYSRFTWVKCLRSKDEAPDFIIKFLKMIQVGISHETSIARFPQQNGIVKRHNRTLIEAFHTMLIYARALLFLWAESVATFRTALHEMTPVTISSRLVQNPTSPTPFVPPSRIDWDLLFQPLFNELLIPPPSVDHPLLKVIAPIAEVVVPELAASTMDLQVKLDELGGILKNKARLVARGYRQEEGIDFEESFAPVARLEAIRIFSQVYVSQPDGFVDPDNPNHVYRLKKALYGLKQAPRAWYDLLSSFLISQDFSKGSLDPTLFIRRNDNDLLLVQIYVDDIIFVASTPELPTDFQSPRGIFINQSKYALESLKKYGFESYDPVDTVMEKSKLDEDKKWKSVDLSHYRAFAYADHASCQDTCRSTSGSLQFLGDRLISWSKHIDIRYHFIKEHVEHGVIELYFVNMEYQLADIFTKALGREELSF</sequence>